<keyword evidence="5" id="KW-1185">Reference proteome</keyword>
<sequence>MSTFGLGNVKIKELNDLIKKDPKDPWPHFMLAEIYSDYDYDNAIKEYDSAISLDPHVVDFHYKKALLLFRLGKFKEAIDCLENASLIDYSNSSMYYYFEGTLYDENKDYTHAIEKYMKALDKDKDNIWIFEAMILDMIQVGFLDKAIEEIDKKILEDKKDVKFLSDLKEKVMRLKSNVNKSA</sequence>
<evidence type="ECO:0000256" key="2">
    <source>
        <dbReference type="ARBA" id="ARBA00022803"/>
    </source>
</evidence>
<name>A0A1W6JYB0_9CREN</name>
<dbReference type="STRING" id="282676.B6F84_04140"/>
<dbReference type="Pfam" id="PF13414">
    <property type="entry name" value="TPR_11"/>
    <property type="match status" value="1"/>
</dbReference>
<feature type="repeat" description="TPR" evidence="3">
    <location>
        <begin position="93"/>
        <end position="126"/>
    </location>
</feature>
<reference evidence="4 5" key="1">
    <citation type="submission" date="2017-03" db="EMBL/GenBank/DDBJ databases">
        <title>Sulfur activation and transportation mechanism of thermophilic Archaea Acidianus manzaensis YN-25.</title>
        <authorList>
            <person name="Ma Y."/>
            <person name="Yang Y."/>
            <person name="Xia J."/>
        </authorList>
    </citation>
    <scope>NUCLEOTIDE SEQUENCE [LARGE SCALE GENOMIC DNA]</scope>
    <source>
        <strain evidence="4 5">YN-25</strain>
    </source>
</reference>
<dbReference type="InterPro" id="IPR051685">
    <property type="entry name" value="Ycf3/AcsC/BcsC/TPR_MFPF"/>
</dbReference>
<evidence type="ECO:0000256" key="3">
    <source>
        <dbReference type="PROSITE-ProRule" id="PRU00339"/>
    </source>
</evidence>
<dbReference type="Proteomes" id="UP000193404">
    <property type="component" value="Chromosome"/>
</dbReference>
<keyword evidence="2 3" id="KW-0802">TPR repeat</keyword>
<dbReference type="AlphaFoldDB" id="A0A1W6JYB0"/>
<dbReference type="Pfam" id="PF13181">
    <property type="entry name" value="TPR_8"/>
    <property type="match status" value="1"/>
</dbReference>
<dbReference type="OrthoDB" id="115601at2157"/>
<gene>
    <name evidence="4" type="ORF">B6F84_04140</name>
</gene>
<accession>A0A1W6JYB0</accession>
<dbReference type="EMBL" id="CP020477">
    <property type="protein sequence ID" value="ARM75301.1"/>
    <property type="molecule type" value="Genomic_DNA"/>
</dbReference>
<dbReference type="PANTHER" id="PTHR44943">
    <property type="entry name" value="CELLULOSE SYNTHASE OPERON PROTEIN C"/>
    <property type="match status" value="1"/>
</dbReference>
<evidence type="ECO:0000313" key="5">
    <source>
        <dbReference type="Proteomes" id="UP000193404"/>
    </source>
</evidence>
<dbReference type="InterPro" id="IPR019734">
    <property type="entry name" value="TPR_rpt"/>
</dbReference>
<dbReference type="KEGG" id="aman:B6F84_04140"/>
<proteinExistence type="predicted"/>
<evidence type="ECO:0000256" key="1">
    <source>
        <dbReference type="ARBA" id="ARBA00022737"/>
    </source>
</evidence>
<dbReference type="SMART" id="SM00028">
    <property type="entry name" value="TPR"/>
    <property type="match status" value="3"/>
</dbReference>
<dbReference type="Gene3D" id="1.25.40.10">
    <property type="entry name" value="Tetratricopeptide repeat domain"/>
    <property type="match status" value="1"/>
</dbReference>
<dbReference type="PROSITE" id="PS50005">
    <property type="entry name" value="TPR"/>
    <property type="match status" value="1"/>
</dbReference>
<dbReference type="GeneID" id="41590082"/>
<protein>
    <submittedName>
        <fullName evidence="4">Uncharacterized protein</fullName>
    </submittedName>
</protein>
<organism evidence="4 5">
    <name type="scientific">Acidianus manzaensis</name>
    <dbReference type="NCBI Taxonomy" id="282676"/>
    <lineage>
        <taxon>Archaea</taxon>
        <taxon>Thermoproteota</taxon>
        <taxon>Thermoprotei</taxon>
        <taxon>Sulfolobales</taxon>
        <taxon>Sulfolobaceae</taxon>
        <taxon>Acidianus</taxon>
    </lineage>
</organism>
<keyword evidence="1" id="KW-0677">Repeat</keyword>
<dbReference type="InterPro" id="IPR011990">
    <property type="entry name" value="TPR-like_helical_dom_sf"/>
</dbReference>
<dbReference type="PANTHER" id="PTHR44943:SF8">
    <property type="entry name" value="TPR REPEAT-CONTAINING PROTEIN MJ0263"/>
    <property type="match status" value="1"/>
</dbReference>
<dbReference type="SUPFAM" id="SSF48452">
    <property type="entry name" value="TPR-like"/>
    <property type="match status" value="1"/>
</dbReference>
<dbReference type="RefSeq" id="WP_148691062.1">
    <property type="nucleotide sequence ID" value="NZ_CP020477.1"/>
</dbReference>
<evidence type="ECO:0000313" key="4">
    <source>
        <dbReference type="EMBL" id="ARM75301.1"/>
    </source>
</evidence>